<dbReference type="GO" id="GO:0030427">
    <property type="term" value="C:site of polarized growth"/>
    <property type="evidence" value="ECO:0007669"/>
    <property type="project" value="TreeGrafter"/>
</dbReference>
<feature type="compositionally biased region" description="Polar residues" evidence="1">
    <location>
        <begin position="486"/>
        <end position="496"/>
    </location>
</feature>
<dbReference type="InterPro" id="IPR016024">
    <property type="entry name" value="ARM-type_fold"/>
</dbReference>
<evidence type="ECO:0000256" key="1">
    <source>
        <dbReference type="SAM" id="MobiDB-lite"/>
    </source>
</evidence>
<keyword evidence="4" id="KW-1185">Reference proteome</keyword>
<dbReference type="GO" id="GO:0005938">
    <property type="term" value="C:cell cortex"/>
    <property type="evidence" value="ECO:0007669"/>
    <property type="project" value="TreeGrafter"/>
</dbReference>
<evidence type="ECO:0000313" key="4">
    <source>
        <dbReference type="Proteomes" id="UP000272942"/>
    </source>
</evidence>
<dbReference type="AlphaFoldDB" id="A0A3P8L4T4"/>
<evidence type="ECO:0000313" key="3">
    <source>
        <dbReference type="EMBL" id="VDP88536.1"/>
    </source>
</evidence>
<dbReference type="SUPFAM" id="SSF48371">
    <property type="entry name" value="ARM repeat"/>
    <property type="match status" value="1"/>
</dbReference>
<dbReference type="GO" id="GO:0000902">
    <property type="term" value="P:cell morphogenesis"/>
    <property type="evidence" value="ECO:0007669"/>
    <property type="project" value="InterPro"/>
</dbReference>
<proteinExistence type="predicted"/>
<name>A0A3P8L4T4_9TREM</name>
<sequence>MDLLKTCVACIPRLLPNDMSHPELLELLAKVCLHVDEDLRKMAQQAMANLIVELPAFRVKTIHVFIQFIQKNVADTSPQKLDSCLKTLFHLLNNWKLALQKDGAVSPSINDKSALYEAEGFALVMLCHCRSITRRLAVHILRKCRALIHLIDAATSAGDVPINSRNSEELCCIDVLDRLVPQLLERILPLIPVHERLSSAVHLDFSLLAERCSPVWLSGSAPVVTYPAVVVPTNFVSNQYSSLMPMNDLERNSSKDVSEQFRRRTQFSMYPVDARAGPINRDATEDVHKIMASSLYDRTTSPMHMFQRDSRRSDPPTTHAATFPHSVGPGLFRRASQNQHHPHHPVQHAQQAYIVQPVPERVILNDVWATCLSIAFSPDHLVTACPMAIKYAWSVLYQRLSQLFPIIDPSAQIVENRASSILRSSSKKPTMEREQFFPLWHNYAVLGCCIAPNSAGSRMNAPRTTYYQANASVAVAPGSTKLGTRYTPSSNSQADSSEPGGALRSSTGHSASPLSSATTVNPAIITESRVTTTSGSAASPPPP</sequence>
<feature type="domain" description="Cell morphogenesis protein N-terminal" evidence="2">
    <location>
        <begin position="1"/>
        <end position="96"/>
    </location>
</feature>
<feature type="region of interest" description="Disordered" evidence="1">
    <location>
        <begin position="306"/>
        <end position="348"/>
    </location>
</feature>
<dbReference type="PANTHER" id="PTHR12295">
    <property type="entry name" value="FURRY-RELATED"/>
    <property type="match status" value="1"/>
</dbReference>
<dbReference type="Proteomes" id="UP000272942">
    <property type="component" value="Unassembled WGS sequence"/>
</dbReference>
<reference evidence="3 4" key="1">
    <citation type="submission" date="2018-11" db="EMBL/GenBank/DDBJ databases">
        <authorList>
            <consortium name="Pathogen Informatics"/>
        </authorList>
    </citation>
    <scope>NUCLEOTIDE SEQUENCE [LARGE SCALE GENOMIC DNA]</scope>
    <source>
        <strain evidence="3 4">Egypt</strain>
    </source>
</reference>
<dbReference type="GO" id="GO:0031175">
    <property type="term" value="P:neuron projection development"/>
    <property type="evidence" value="ECO:0007669"/>
    <property type="project" value="TreeGrafter"/>
</dbReference>
<dbReference type="InterPro" id="IPR039867">
    <property type="entry name" value="Furry/Tao3/Mor2"/>
</dbReference>
<evidence type="ECO:0000259" key="2">
    <source>
        <dbReference type="Pfam" id="PF14222"/>
    </source>
</evidence>
<feature type="non-terminal residue" evidence="3">
    <location>
        <position position="543"/>
    </location>
</feature>
<organism evidence="3 4">
    <name type="scientific">Echinostoma caproni</name>
    <dbReference type="NCBI Taxonomy" id="27848"/>
    <lineage>
        <taxon>Eukaryota</taxon>
        <taxon>Metazoa</taxon>
        <taxon>Spiralia</taxon>
        <taxon>Lophotrochozoa</taxon>
        <taxon>Platyhelminthes</taxon>
        <taxon>Trematoda</taxon>
        <taxon>Digenea</taxon>
        <taxon>Plagiorchiida</taxon>
        <taxon>Echinostomata</taxon>
        <taxon>Echinostomatoidea</taxon>
        <taxon>Echinostomatidae</taxon>
        <taxon>Echinostoma</taxon>
    </lineage>
</organism>
<gene>
    <name evidence="3" type="ORF">ECPE_LOCUS11464</name>
</gene>
<dbReference type="PANTHER" id="PTHR12295:SF30">
    <property type="entry name" value="PROTEIN FURRY"/>
    <property type="match status" value="1"/>
</dbReference>
<feature type="region of interest" description="Disordered" evidence="1">
    <location>
        <begin position="480"/>
        <end position="543"/>
    </location>
</feature>
<feature type="compositionally biased region" description="Low complexity" evidence="1">
    <location>
        <begin position="531"/>
        <end position="543"/>
    </location>
</feature>
<accession>A0A3P8L4T4</accession>
<protein>
    <recommendedName>
        <fullName evidence="2">Cell morphogenesis protein N-terminal domain-containing protein</fullName>
    </recommendedName>
</protein>
<dbReference type="EMBL" id="UZAN01050890">
    <property type="protein sequence ID" value="VDP88536.1"/>
    <property type="molecule type" value="Genomic_DNA"/>
</dbReference>
<dbReference type="InterPro" id="IPR025614">
    <property type="entry name" value="Cell_morpho_N"/>
</dbReference>
<dbReference type="OrthoDB" id="6287725at2759"/>
<dbReference type="Pfam" id="PF14222">
    <property type="entry name" value="MOR2-PAG1_N"/>
    <property type="match status" value="1"/>
</dbReference>
<feature type="compositionally biased region" description="Polar residues" evidence="1">
    <location>
        <begin position="504"/>
        <end position="521"/>
    </location>
</feature>